<accession>A0A1I3QP49</accession>
<dbReference type="PANTHER" id="PTHR46797">
    <property type="entry name" value="HTH-TYPE TRANSCRIPTIONAL REGULATOR"/>
    <property type="match status" value="1"/>
</dbReference>
<dbReference type="EMBL" id="FORF01000016">
    <property type="protein sequence ID" value="SFJ35560.1"/>
    <property type="molecule type" value="Genomic_DNA"/>
</dbReference>
<comment type="similarity">
    <text evidence="1">Belongs to the short-chain fatty acyl-CoA assimilation regulator (ScfR) family.</text>
</comment>
<evidence type="ECO:0000256" key="1">
    <source>
        <dbReference type="ARBA" id="ARBA00007227"/>
    </source>
</evidence>
<feature type="domain" description="HTH cro/C1-type" evidence="5">
    <location>
        <begin position="9"/>
        <end position="63"/>
    </location>
</feature>
<keyword evidence="2" id="KW-0805">Transcription regulation</keyword>
<protein>
    <recommendedName>
        <fullName evidence="5">HTH cro/C1-type domain-containing protein</fullName>
    </recommendedName>
</protein>
<evidence type="ECO:0000256" key="4">
    <source>
        <dbReference type="ARBA" id="ARBA00023163"/>
    </source>
</evidence>
<evidence type="ECO:0000256" key="3">
    <source>
        <dbReference type="ARBA" id="ARBA00023125"/>
    </source>
</evidence>
<dbReference type="InterPro" id="IPR050807">
    <property type="entry name" value="TransReg_Diox_bact_type"/>
</dbReference>
<dbReference type="PROSITE" id="PS50943">
    <property type="entry name" value="HTH_CROC1"/>
    <property type="match status" value="1"/>
</dbReference>
<dbReference type="CDD" id="cd00093">
    <property type="entry name" value="HTH_XRE"/>
    <property type="match status" value="1"/>
</dbReference>
<dbReference type="InterPro" id="IPR010982">
    <property type="entry name" value="Lambda_DNA-bd_dom_sf"/>
</dbReference>
<dbReference type="SUPFAM" id="SSF47413">
    <property type="entry name" value="lambda repressor-like DNA-binding domains"/>
    <property type="match status" value="1"/>
</dbReference>
<evidence type="ECO:0000256" key="2">
    <source>
        <dbReference type="ARBA" id="ARBA00023015"/>
    </source>
</evidence>
<dbReference type="Pfam" id="PF06114">
    <property type="entry name" value="Peptidase_M78"/>
    <property type="match status" value="1"/>
</dbReference>
<proteinExistence type="inferred from homology"/>
<keyword evidence="4" id="KW-0804">Transcription</keyword>
<dbReference type="STRING" id="1121003.SAMN03080618_02722"/>
<evidence type="ECO:0000313" key="6">
    <source>
        <dbReference type="EMBL" id="SFJ35560.1"/>
    </source>
</evidence>
<dbReference type="Proteomes" id="UP000242763">
    <property type="component" value="Unassembled WGS sequence"/>
</dbReference>
<dbReference type="InterPro" id="IPR010359">
    <property type="entry name" value="IrrE_HExxH"/>
</dbReference>
<keyword evidence="3" id="KW-0238">DNA-binding</keyword>
<dbReference type="Gene3D" id="1.10.260.40">
    <property type="entry name" value="lambda repressor-like DNA-binding domains"/>
    <property type="match status" value="1"/>
</dbReference>
<organism evidence="6 7">
    <name type="scientific">Aquamicrobium aerolatum DSM 21857</name>
    <dbReference type="NCBI Taxonomy" id="1121003"/>
    <lineage>
        <taxon>Bacteria</taxon>
        <taxon>Pseudomonadati</taxon>
        <taxon>Pseudomonadota</taxon>
        <taxon>Alphaproteobacteria</taxon>
        <taxon>Hyphomicrobiales</taxon>
        <taxon>Phyllobacteriaceae</taxon>
        <taxon>Aerobium</taxon>
    </lineage>
</organism>
<dbReference type="Pfam" id="PF01381">
    <property type="entry name" value="HTH_3"/>
    <property type="match status" value="1"/>
</dbReference>
<dbReference type="GO" id="GO:0005829">
    <property type="term" value="C:cytosol"/>
    <property type="evidence" value="ECO:0007669"/>
    <property type="project" value="TreeGrafter"/>
</dbReference>
<dbReference type="OrthoDB" id="1123084at2"/>
<reference evidence="7" key="1">
    <citation type="submission" date="2016-10" db="EMBL/GenBank/DDBJ databases">
        <authorList>
            <person name="Varghese N."/>
            <person name="Submissions S."/>
        </authorList>
    </citation>
    <scope>NUCLEOTIDE SEQUENCE [LARGE SCALE GENOMIC DNA]</scope>
    <source>
        <strain evidence="7">DSM 21857</strain>
    </source>
</reference>
<dbReference type="RefSeq" id="WP_091523356.1">
    <property type="nucleotide sequence ID" value="NZ_FORF01000016.1"/>
</dbReference>
<dbReference type="InterPro" id="IPR018653">
    <property type="entry name" value="ScfR_C"/>
</dbReference>
<evidence type="ECO:0000259" key="5">
    <source>
        <dbReference type="PROSITE" id="PS50943"/>
    </source>
</evidence>
<gene>
    <name evidence="6" type="ORF">SAMN03080618_02722</name>
</gene>
<dbReference type="AlphaFoldDB" id="A0A1I3QP49"/>
<dbReference type="PANTHER" id="PTHR46797:SF23">
    <property type="entry name" value="HTH-TYPE TRANSCRIPTIONAL REGULATOR SUTR"/>
    <property type="match status" value="1"/>
</dbReference>
<dbReference type="GO" id="GO:0003677">
    <property type="term" value="F:DNA binding"/>
    <property type="evidence" value="ECO:0007669"/>
    <property type="project" value="UniProtKB-KW"/>
</dbReference>
<keyword evidence="7" id="KW-1185">Reference proteome</keyword>
<evidence type="ECO:0000313" key="7">
    <source>
        <dbReference type="Proteomes" id="UP000242763"/>
    </source>
</evidence>
<dbReference type="InterPro" id="IPR001387">
    <property type="entry name" value="Cro/C1-type_HTH"/>
</dbReference>
<dbReference type="Pfam" id="PF09856">
    <property type="entry name" value="ScfRs"/>
    <property type="match status" value="1"/>
</dbReference>
<dbReference type="GO" id="GO:0003700">
    <property type="term" value="F:DNA-binding transcription factor activity"/>
    <property type="evidence" value="ECO:0007669"/>
    <property type="project" value="TreeGrafter"/>
</dbReference>
<dbReference type="SMART" id="SM00530">
    <property type="entry name" value="HTH_XRE"/>
    <property type="match status" value="1"/>
</dbReference>
<name>A0A1I3QP49_9HYPH</name>
<sequence length="509" mass="57039">MRAPTGIQIRRKRLETGLSQAALARAVGISATYLNLIENNKRAIGGKLLVRIGERLGLDLDQLSGVSEARSIQVIEELLGDPAMRGIVFEQAAIRDLVARFPEAGIAMTRLYRLYQDASANIESYINRLRSDPLLSQMLHQVLNRISAIRSVAEILEHEPDIPQADERRFVVTISRESEGLTDALKSLVEYFDRTASTQRPVSPLADLDEAIIAHRNHFPELENVADDLRKLFPEELSARTLAQALEADFGISCEELEPETQTAQRYFFDKASNRLLFRTSVSNSTRLFQMVQLYAQMAARDAILETVGSLRLHSPEANALAERAMAAYVAGAMMMPYERYLQDAELLRYDIDALGRRYGTSFEQAAHRLVTMRRKGAEAVPFGFLRADRAGRLSKRYPLPGLSLPVSGYGCLLWPIYRTNGDNTFVRQVAEFPGGERFLLIARTVAKNSHSFRDDAPTYSVMLACDLMHADRTVYADAIDLRHRGVPVGPSCLLCPRQDCGHRQERNA</sequence>